<evidence type="ECO:0000256" key="1">
    <source>
        <dbReference type="SAM" id="MobiDB-lite"/>
    </source>
</evidence>
<organism evidence="2 3">
    <name type="scientific">Nitrospira japonica</name>
    <dbReference type="NCBI Taxonomy" id="1325564"/>
    <lineage>
        <taxon>Bacteria</taxon>
        <taxon>Pseudomonadati</taxon>
        <taxon>Nitrospirota</taxon>
        <taxon>Nitrospiria</taxon>
        <taxon>Nitrospirales</taxon>
        <taxon>Nitrospiraceae</taxon>
        <taxon>Nitrospira</taxon>
    </lineage>
</organism>
<evidence type="ECO:0000313" key="3">
    <source>
        <dbReference type="Proteomes" id="UP000192042"/>
    </source>
</evidence>
<keyword evidence="3" id="KW-1185">Reference proteome</keyword>
<evidence type="ECO:0000313" key="2">
    <source>
        <dbReference type="EMBL" id="SLM49599.1"/>
    </source>
</evidence>
<accession>A0A1W1I9P9</accession>
<dbReference type="Proteomes" id="UP000192042">
    <property type="component" value="Chromosome I"/>
</dbReference>
<proteinExistence type="predicted"/>
<dbReference type="STRING" id="1325564.NSJP_3432"/>
<dbReference type="EMBL" id="LT828648">
    <property type="protein sequence ID" value="SLM49599.1"/>
    <property type="molecule type" value="Genomic_DNA"/>
</dbReference>
<reference evidence="2 3" key="1">
    <citation type="submission" date="2017-03" db="EMBL/GenBank/DDBJ databases">
        <authorList>
            <person name="Afonso C.L."/>
            <person name="Miller P.J."/>
            <person name="Scott M.A."/>
            <person name="Spackman E."/>
            <person name="Goraichik I."/>
            <person name="Dimitrov K.M."/>
            <person name="Suarez D.L."/>
            <person name="Swayne D.E."/>
        </authorList>
    </citation>
    <scope>NUCLEOTIDE SEQUENCE [LARGE SCALE GENOMIC DNA]</scope>
    <source>
        <strain evidence="2">Genome sequencing of Nitrospira japonica strain NJ11</strain>
    </source>
</reference>
<protein>
    <submittedName>
        <fullName evidence="2">Uncharacterized protein</fullName>
    </submittedName>
</protein>
<name>A0A1W1I9P9_9BACT</name>
<dbReference type="KEGG" id="nja:NSJP_3432"/>
<dbReference type="AlphaFoldDB" id="A0A1W1I9P9"/>
<gene>
    <name evidence="2" type="ORF">NSJP_3432</name>
</gene>
<sequence length="66" mass="6960">MAILGTLILISSLIYLWTPAGQPQRRTIKAVGTSTLGHGSPPATIPQHSTATGEDGMMTQKTRGNQ</sequence>
<feature type="region of interest" description="Disordered" evidence="1">
    <location>
        <begin position="32"/>
        <end position="66"/>
    </location>
</feature>